<dbReference type="PANTHER" id="PTHR42718">
    <property type="entry name" value="MAJOR FACILITATOR SUPERFAMILY MULTIDRUG TRANSPORTER MFSC"/>
    <property type="match status" value="1"/>
</dbReference>
<reference evidence="8" key="1">
    <citation type="submission" date="2022-04" db="EMBL/GenBank/DDBJ databases">
        <title>Paenibacillus mangrovi sp. nov., a novel endophytic bacterium isolated from bark of Kandelia candel.</title>
        <authorList>
            <person name="Tuo L."/>
        </authorList>
    </citation>
    <scope>NUCLEOTIDE SEQUENCE</scope>
    <source>
        <strain evidence="8">KQZ6P-2</strain>
    </source>
</reference>
<gene>
    <name evidence="8" type="ORF">MUG84_07520</name>
</gene>
<evidence type="ECO:0000256" key="5">
    <source>
        <dbReference type="ARBA" id="ARBA00023136"/>
    </source>
</evidence>
<feature type="transmembrane region" description="Helical" evidence="6">
    <location>
        <begin position="313"/>
        <end position="335"/>
    </location>
</feature>
<feature type="transmembrane region" description="Helical" evidence="6">
    <location>
        <begin position="146"/>
        <end position="170"/>
    </location>
</feature>
<organism evidence="8 9">
    <name type="scientific">Paenibacillus mangrovi</name>
    <dbReference type="NCBI Taxonomy" id="2931978"/>
    <lineage>
        <taxon>Bacteria</taxon>
        <taxon>Bacillati</taxon>
        <taxon>Bacillota</taxon>
        <taxon>Bacilli</taxon>
        <taxon>Bacillales</taxon>
        <taxon>Paenibacillaceae</taxon>
        <taxon>Paenibacillus</taxon>
    </lineage>
</organism>
<keyword evidence="3 6" id="KW-0812">Transmembrane</keyword>
<evidence type="ECO:0000256" key="3">
    <source>
        <dbReference type="ARBA" id="ARBA00022692"/>
    </source>
</evidence>
<feature type="transmembrane region" description="Helical" evidence="6">
    <location>
        <begin position="118"/>
        <end position="139"/>
    </location>
</feature>
<evidence type="ECO:0000256" key="4">
    <source>
        <dbReference type="ARBA" id="ARBA00022989"/>
    </source>
</evidence>
<dbReference type="Pfam" id="PF07690">
    <property type="entry name" value="MFS_1"/>
    <property type="match status" value="1"/>
</dbReference>
<evidence type="ECO:0000259" key="7">
    <source>
        <dbReference type="PROSITE" id="PS50850"/>
    </source>
</evidence>
<protein>
    <submittedName>
        <fullName evidence="8">MFS transporter</fullName>
    </submittedName>
</protein>
<dbReference type="AlphaFoldDB" id="A0A9X2B527"/>
<evidence type="ECO:0000313" key="9">
    <source>
        <dbReference type="Proteomes" id="UP001139347"/>
    </source>
</evidence>
<feature type="transmembrane region" description="Helical" evidence="6">
    <location>
        <begin position="213"/>
        <end position="231"/>
    </location>
</feature>
<feature type="transmembrane region" description="Helical" evidence="6">
    <location>
        <begin position="414"/>
        <end position="436"/>
    </location>
</feature>
<keyword evidence="9" id="KW-1185">Reference proteome</keyword>
<feature type="transmembrane region" description="Helical" evidence="6">
    <location>
        <begin position="237"/>
        <end position="259"/>
    </location>
</feature>
<dbReference type="SUPFAM" id="SSF103473">
    <property type="entry name" value="MFS general substrate transporter"/>
    <property type="match status" value="1"/>
</dbReference>
<dbReference type="InterPro" id="IPR036259">
    <property type="entry name" value="MFS_trans_sf"/>
</dbReference>
<sequence length="496" mass="53526">MFSKFPLSRQPKSSKSRVKPYLTLTVLLLSTFMTVANNFIVNVAAPSIQLGLKANFSNVQFIITSYTLAFAVALIIGGRLGDRFGQKRILLLGVAGFTLSSLFCGLSANILILTVARILQGLSAALISPQVLSLIQITYPLERRGAIFGLYGAIQGLAASTGQIIGGLLLLVNPWDLDWRTIFFFNVPIGLFILCLTPFIPESNTSNKTKFDWAGAALLSVSLLLLVYPLVQGQKEGWPLALIFSLIFSIPLLATFVWFEKRVQRNNRAPFMQMDLFRNRLFTVGMLVAFVLMSSQAAFFLITAYLLQIGLSFSALKAGGVILPMGIGYFLASLLSSKSIGKVGNHVLTIGSILTASGYLFLALSVSTTGTSPAIALWIPSLLALGFGQGFIAAPLTNIVLAKIPKSDVGSASGIFVTGFQIAYAIGISLIGIVWLNGLSYHANIIGIRHPNAQNYIDTFSLCLYLLAAYTSFLLPLSLVLIKKHQIKNGGAISIR</sequence>
<feature type="domain" description="Major facilitator superfamily (MFS) profile" evidence="7">
    <location>
        <begin position="23"/>
        <end position="486"/>
    </location>
</feature>
<dbReference type="PROSITE" id="PS50850">
    <property type="entry name" value="MFS"/>
    <property type="match status" value="1"/>
</dbReference>
<keyword evidence="2" id="KW-0813">Transport</keyword>
<evidence type="ECO:0000256" key="6">
    <source>
        <dbReference type="SAM" id="Phobius"/>
    </source>
</evidence>
<comment type="caution">
    <text evidence="8">The sequence shown here is derived from an EMBL/GenBank/DDBJ whole genome shotgun (WGS) entry which is preliminary data.</text>
</comment>
<evidence type="ECO:0000256" key="1">
    <source>
        <dbReference type="ARBA" id="ARBA00004651"/>
    </source>
</evidence>
<keyword evidence="4 6" id="KW-1133">Transmembrane helix</keyword>
<feature type="transmembrane region" description="Helical" evidence="6">
    <location>
        <begin position="456"/>
        <end position="482"/>
    </location>
</feature>
<feature type="transmembrane region" description="Helical" evidence="6">
    <location>
        <begin position="57"/>
        <end position="77"/>
    </location>
</feature>
<dbReference type="InterPro" id="IPR020846">
    <property type="entry name" value="MFS_dom"/>
</dbReference>
<dbReference type="Gene3D" id="1.20.1720.10">
    <property type="entry name" value="Multidrug resistance protein D"/>
    <property type="match status" value="1"/>
</dbReference>
<evidence type="ECO:0000256" key="2">
    <source>
        <dbReference type="ARBA" id="ARBA00022448"/>
    </source>
</evidence>
<keyword evidence="5 6" id="KW-0472">Membrane</keyword>
<feature type="transmembrane region" description="Helical" evidence="6">
    <location>
        <begin position="89"/>
        <end position="112"/>
    </location>
</feature>
<dbReference type="RefSeq" id="WP_244722760.1">
    <property type="nucleotide sequence ID" value="NZ_JALIRP010000002.1"/>
</dbReference>
<dbReference type="CDD" id="cd17321">
    <property type="entry name" value="MFS_MMR_MDR_like"/>
    <property type="match status" value="1"/>
</dbReference>
<dbReference type="PANTHER" id="PTHR42718:SF39">
    <property type="entry name" value="ACTINORHODIN TRANSPORTER-RELATED"/>
    <property type="match status" value="1"/>
</dbReference>
<dbReference type="PRINTS" id="PR01036">
    <property type="entry name" value="TCRTETB"/>
</dbReference>
<feature type="transmembrane region" description="Helical" evidence="6">
    <location>
        <begin position="280"/>
        <end position="307"/>
    </location>
</feature>
<accession>A0A9X2B527</accession>
<comment type="subcellular location">
    <subcellularLocation>
        <location evidence="1">Cell membrane</location>
        <topology evidence="1">Multi-pass membrane protein</topology>
    </subcellularLocation>
</comment>
<dbReference type="GO" id="GO:0022857">
    <property type="term" value="F:transmembrane transporter activity"/>
    <property type="evidence" value="ECO:0007669"/>
    <property type="project" value="InterPro"/>
</dbReference>
<proteinExistence type="predicted"/>
<feature type="transmembrane region" description="Helical" evidence="6">
    <location>
        <begin position="182"/>
        <end position="201"/>
    </location>
</feature>
<dbReference type="EMBL" id="JALIRP010000002">
    <property type="protein sequence ID" value="MCJ8011598.1"/>
    <property type="molecule type" value="Genomic_DNA"/>
</dbReference>
<dbReference type="Proteomes" id="UP001139347">
    <property type="component" value="Unassembled WGS sequence"/>
</dbReference>
<name>A0A9X2B527_9BACL</name>
<evidence type="ECO:0000313" key="8">
    <source>
        <dbReference type="EMBL" id="MCJ8011598.1"/>
    </source>
</evidence>
<dbReference type="InterPro" id="IPR011701">
    <property type="entry name" value="MFS"/>
</dbReference>
<dbReference type="GO" id="GO:0005886">
    <property type="term" value="C:plasma membrane"/>
    <property type="evidence" value="ECO:0007669"/>
    <property type="project" value="UniProtKB-SubCell"/>
</dbReference>
<feature type="transmembrane region" description="Helical" evidence="6">
    <location>
        <begin position="21"/>
        <end position="45"/>
    </location>
</feature>
<feature type="transmembrane region" description="Helical" evidence="6">
    <location>
        <begin position="378"/>
        <end position="402"/>
    </location>
</feature>
<feature type="transmembrane region" description="Helical" evidence="6">
    <location>
        <begin position="347"/>
        <end position="366"/>
    </location>
</feature>
<dbReference type="Gene3D" id="1.20.1250.20">
    <property type="entry name" value="MFS general substrate transporter like domains"/>
    <property type="match status" value="1"/>
</dbReference>